<dbReference type="AlphaFoldDB" id="A0A922EJE6"/>
<protein>
    <submittedName>
        <fullName evidence="1">Uncharacterized protein</fullName>
    </submittedName>
</protein>
<dbReference type="Proteomes" id="UP000811246">
    <property type="component" value="Chromosome 7"/>
</dbReference>
<evidence type="ECO:0000313" key="2">
    <source>
        <dbReference type="Proteomes" id="UP000811246"/>
    </source>
</evidence>
<gene>
    <name evidence="1" type="ORF">I3842_07G151900</name>
</gene>
<reference evidence="1" key="1">
    <citation type="submission" date="2021-01" db="EMBL/GenBank/DDBJ databases">
        <authorList>
            <person name="Lovell J.T."/>
            <person name="Bentley N."/>
            <person name="Bhattarai G."/>
            <person name="Jenkins J.W."/>
            <person name="Sreedasyam A."/>
            <person name="Alarcon Y."/>
            <person name="Bock C."/>
            <person name="Boston L."/>
            <person name="Carlson J."/>
            <person name="Cervantes K."/>
            <person name="Clermont K."/>
            <person name="Krom N."/>
            <person name="Kubenka K."/>
            <person name="Mamidi S."/>
            <person name="Mattison C."/>
            <person name="Monteros M."/>
            <person name="Pisani C."/>
            <person name="Plott C."/>
            <person name="Rajasekar S."/>
            <person name="Rhein H.S."/>
            <person name="Rohla C."/>
            <person name="Song M."/>
            <person name="Hilaire R.S."/>
            <person name="Shu S."/>
            <person name="Wells L."/>
            <person name="Wang X."/>
            <person name="Webber J."/>
            <person name="Heerema R.J."/>
            <person name="Klein P."/>
            <person name="Conner P."/>
            <person name="Grauke L."/>
            <person name="Grimwood J."/>
            <person name="Schmutz J."/>
            <person name="Randall J.J."/>
        </authorList>
    </citation>
    <scope>NUCLEOTIDE SEQUENCE</scope>
    <source>
        <tissue evidence="1">Leaf</tissue>
    </source>
</reference>
<evidence type="ECO:0000313" key="1">
    <source>
        <dbReference type="EMBL" id="KAG6704818.1"/>
    </source>
</evidence>
<name>A0A922EJE6_CARIL</name>
<sequence>MPMKINYDRMCNVSYGSWLDSGQKMVTRGGCWLCPFQWLGERMIMKKQKKVGIVARVSYFVSYFIKLTELREILISFLQSCSNLLFGYCFQGSDHKDINITTRWLEGLFNKDITINDEVYSVQSVGIRVLELEYASAA</sequence>
<accession>A0A922EJE6</accession>
<dbReference type="EMBL" id="CM031831">
    <property type="protein sequence ID" value="KAG6704818.1"/>
    <property type="molecule type" value="Genomic_DNA"/>
</dbReference>
<organism evidence="1 2">
    <name type="scientific">Carya illinoinensis</name>
    <name type="common">Pecan</name>
    <dbReference type="NCBI Taxonomy" id="32201"/>
    <lineage>
        <taxon>Eukaryota</taxon>
        <taxon>Viridiplantae</taxon>
        <taxon>Streptophyta</taxon>
        <taxon>Embryophyta</taxon>
        <taxon>Tracheophyta</taxon>
        <taxon>Spermatophyta</taxon>
        <taxon>Magnoliopsida</taxon>
        <taxon>eudicotyledons</taxon>
        <taxon>Gunneridae</taxon>
        <taxon>Pentapetalae</taxon>
        <taxon>rosids</taxon>
        <taxon>fabids</taxon>
        <taxon>Fagales</taxon>
        <taxon>Juglandaceae</taxon>
        <taxon>Carya</taxon>
    </lineage>
</organism>
<comment type="caution">
    <text evidence="1">The sequence shown here is derived from an EMBL/GenBank/DDBJ whole genome shotgun (WGS) entry which is preliminary data.</text>
</comment>
<proteinExistence type="predicted"/>